<evidence type="ECO:0000313" key="3">
    <source>
        <dbReference type="EMBL" id="MBB6543578.1"/>
    </source>
</evidence>
<evidence type="ECO:0000259" key="2">
    <source>
        <dbReference type="Pfam" id="PF00144"/>
    </source>
</evidence>
<keyword evidence="4" id="KW-1185">Reference proteome</keyword>
<keyword evidence="1" id="KW-1133">Transmembrane helix</keyword>
<evidence type="ECO:0000313" key="4">
    <source>
        <dbReference type="Proteomes" id="UP000537141"/>
    </source>
</evidence>
<comment type="caution">
    <text evidence="3">The sequence shown here is derived from an EMBL/GenBank/DDBJ whole genome shotgun (WGS) entry which is preliminary data.</text>
</comment>
<organism evidence="3 4">
    <name type="scientific">Thalassotalea piscium</name>
    <dbReference type="NCBI Taxonomy" id="1230533"/>
    <lineage>
        <taxon>Bacteria</taxon>
        <taxon>Pseudomonadati</taxon>
        <taxon>Pseudomonadota</taxon>
        <taxon>Gammaproteobacteria</taxon>
        <taxon>Alteromonadales</taxon>
        <taxon>Colwelliaceae</taxon>
        <taxon>Thalassotalea</taxon>
    </lineage>
</organism>
<accession>A0A7X0NHP7</accession>
<name>A0A7X0NHP7_9GAMM</name>
<proteinExistence type="predicted"/>
<dbReference type="PANTHER" id="PTHR43283">
    <property type="entry name" value="BETA-LACTAMASE-RELATED"/>
    <property type="match status" value="1"/>
</dbReference>
<protein>
    <submittedName>
        <fullName evidence="3">CubicO group peptidase (Beta-lactamase class C family)</fullName>
    </submittedName>
</protein>
<dbReference type="Pfam" id="PF00144">
    <property type="entry name" value="Beta-lactamase"/>
    <property type="match status" value="1"/>
</dbReference>
<reference evidence="3 4" key="1">
    <citation type="submission" date="2020-08" db="EMBL/GenBank/DDBJ databases">
        <title>Genomic Encyclopedia of Type Strains, Phase IV (KMG-IV): sequencing the most valuable type-strain genomes for metagenomic binning, comparative biology and taxonomic classification.</title>
        <authorList>
            <person name="Goeker M."/>
        </authorList>
    </citation>
    <scope>NUCLEOTIDE SEQUENCE [LARGE SCALE GENOMIC DNA]</scope>
    <source>
        <strain evidence="3 4">DSM 26287</strain>
    </source>
</reference>
<keyword evidence="1" id="KW-0472">Membrane</keyword>
<feature type="transmembrane region" description="Helical" evidence="1">
    <location>
        <begin position="7"/>
        <end position="27"/>
    </location>
</feature>
<dbReference type="InterPro" id="IPR012338">
    <property type="entry name" value="Beta-lactam/transpept-like"/>
</dbReference>
<dbReference type="AlphaFoldDB" id="A0A7X0NHP7"/>
<dbReference type="SUPFAM" id="SSF56601">
    <property type="entry name" value="beta-lactamase/transpeptidase-like"/>
    <property type="match status" value="1"/>
</dbReference>
<keyword evidence="1" id="KW-0812">Transmembrane</keyword>
<evidence type="ECO:0000256" key="1">
    <source>
        <dbReference type="SAM" id="Phobius"/>
    </source>
</evidence>
<feature type="domain" description="Beta-lactamase-related" evidence="2">
    <location>
        <begin position="54"/>
        <end position="280"/>
    </location>
</feature>
<dbReference type="InterPro" id="IPR001466">
    <property type="entry name" value="Beta-lactam-related"/>
</dbReference>
<dbReference type="RefSeq" id="WP_385957964.1">
    <property type="nucleotide sequence ID" value="NZ_AP027362.1"/>
</dbReference>
<sequence length="341" mass="38477">MSNKNKIIIRVTAAIVTVVSIYIFAPWKAAVYYFYPLPATIQEQVDNAVNWGLDGIIVYVQKQDQEGQFYTSGWHNRDKKIPTAPDALFKIASIGKLYRASAVAKLVARGDLSLDKTLAEYLPALAGRFEYADKITLHMMVSHRSGLPNYTDNEGFSWAENTIGTEENLALVLDTPADFKPDSDYGYSNTNYLLLGRIMDKVLGYDHNQFIQAEILTPLNLQHTFFSVNEVDSSKLMSGYYVGYPDDFKALDQGFVATAEDVGIFLRALNDGTLFTEKEQAIYMSIYVYEHTGWVIGYYSIARYHKDIDTVVIQFVNTVGENTLIFSNVVYDRIVKMLSKG</sequence>
<dbReference type="EMBL" id="JACHHU010000016">
    <property type="protein sequence ID" value="MBB6543578.1"/>
    <property type="molecule type" value="Genomic_DNA"/>
</dbReference>
<dbReference type="Gene3D" id="3.40.710.10">
    <property type="entry name" value="DD-peptidase/beta-lactamase superfamily"/>
    <property type="match status" value="1"/>
</dbReference>
<dbReference type="Proteomes" id="UP000537141">
    <property type="component" value="Unassembled WGS sequence"/>
</dbReference>
<gene>
    <name evidence="3" type="ORF">HNQ55_002099</name>
</gene>
<dbReference type="InterPro" id="IPR050789">
    <property type="entry name" value="Diverse_Enzym_Activities"/>
</dbReference>